<dbReference type="InParanoid" id="A0A7J7DGA1"/>
<proteinExistence type="predicted"/>
<sequence>MASMKAEKPGVGTQLFGQVKKEPAKAAAASDGASKSGGSKPAPKKGSQNPQEAKKKGKRGKPAGKH</sequence>
<feature type="compositionally biased region" description="Low complexity" evidence="1">
    <location>
        <begin position="25"/>
        <end position="47"/>
    </location>
</feature>
<dbReference type="AlphaFoldDB" id="A0A7J7DGA1"/>
<dbReference type="PANTHER" id="PTHR35831">
    <property type="entry name" value="OS01G0642200 PROTEIN"/>
    <property type="match status" value="1"/>
</dbReference>
<gene>
    <name evidence="2" type="ORF">HS088_TW07G00892</name>
</gene>
<evidence type="ECO:0000313" key="2">
    <source>
        <dbReference type="EMBL" id="KAF5745308.1"/>
    </source>
</evidence>
<protein>
    <submittedName>
        <fullName evidence="2">Uncharacterized protein</fullName>
    </submittedName>
</protein>
<dbReference type="Proteomes" id="UP000593562">
    <property type="component" value="Unassembled WGS sequence"/>
</dbReference>
<organism evidence="2 3">
    <name type="scientific">Tripterygium wilfordii</name>
    <name type="common">Thunder God vine</name>
    <dbReference type="NCBI Taxonomy" id="458696"/>
    <lineage>
        <taxon>Eukaryota</taxon>
        <taxon>Viridiplantae</taxon>
        <taxon>Streptophyta</taxon>
        <taxon>Embryophyta</taxon>
        <taxon>Tracheophyta</taxon>
        <taxon>Spermatophyta</taxon>
        <taxon>Magnoliopsida</taxon>
        <taxon>eudicotyledons</taxon>
        <taxon>Gunneridae</taxon>
        <taxon>Pentapetalae</taxon>
        <taxon>rosids</taxon>
        <taxon>fabids</taxon>
        <taxon>Celastrales</taxon>
        <taxon>Celastraceae</taxon>
        <taxon>Tripterygium</taxon>
    </lineage>
</organism>
<keyword evidence="3" id="KW-1185">Reference proteome</keyword>
<feature type="region of interest" description="Disordered" evidence="1">
    <location>
        <begin position="1"/>
        <end position="66"/>
    </location>
</feature>
<name>A0A7J7DGA1_TRIWF</name>
<comment type="caution">
    <text evidence="2">The sequence shown here is derived from an EMBL/GenBank/DDBJ whole genome shotgun (WGS) entry which is preliminary data.</text>
</comment>
<feature type="compositionally biased region" description="Basic residues" evidence="1">
    <location>
        <begin position="55"/>
        <end position="66"/>
    </location>
</feature>
<dbReference type="PANTHER" id="PTHR35831:SF1">
    <property type="match status" value="1"/>
</dbReference>
<dbReference type="EMBL" id="JAAARO010000007">
    <property type="protein sequence ID" value="KAF5745308.1"/>
    <property type="molecule type" value="Genomic_DNA"/>
</dbReference>
<evidence type="ECO:0000313" key="3">
    <source>
        <dbReference type="Proteomes" id="UP000593562"/>
    </source>
</evidence>
<evidence type="ECO:0000256" key="1">
    <source>
        <dbReference type="SAM" id="MobiDB-lite"/>
    </source>
</evidence>
<reference evidence="2 3" key="1">
    <citation type="journal article" date="2020" name="Nat. Commun.">
        <title>Genome of Tripterygium wilfordii and identification of cytochrome P450 involved in triptolide biosynthesis.</title>
        <authorList>
            <person name="Tu L."/>
            <person name="Su P."/>
            <person name="Zhang Z."/>
            <person name="Gao L."/>
            <person name="Wang J."/>
            <person name="Hu T."/>
            <person name="Zhou J."/>
            <person name="Zhang Y."/>
            <person name="Zhao Y."/>
            <person name="Liu Y."/>
            <person name="Song Y."/>
            <person name="Tong Y."/>
            <person name="Lu Y."/>
            <person name="Yang J."/>
            <person name="Xu C."/>
            <person name="Jia M."/>
            <person name="Peters R.J."/>
            <person name="Huang L."/>
            <person name="Gao W."/>
        </authorList>
    </citation>
    <scope>NUCLEOTIDE SEQUENCE [LARGE SCALE GENOMIC DNA]</scope>
    <source>
        <strain evidence="3">cv. XIE 37</strain>
        <tissue evidence="2">Leaf</tissue>
    </source>
</reference>
<accession>A0A7J7DGA1</accession>